<organism evidence="2 3">
    <name type="scientific">Mytilus galloprovincialis</name>
    <name type="common">Mediterranean mussel</name>
    <dbReference type="NCBI Taxonomy" id="29158"/>
    <lineage>
        <taxon>Eukaryota</taxon>
        <taxon>Metazoa</taxon>
        <taxon>Spiralia</taxon>
        <taxon>Lophotrochozoa</taxon>
        <taxon>Mollusca</taxon>
        <taxon>Bivalvia</taxon>
        <taxon>Autobranchia</taxon>
        <taxon>Pteriomorphia</taxon>
        <taxon>Mytilida</taxon>
        <taxon>Mytiloidea</taxon>
        <taxon>Mytilidae</taxon>
        <taxon>Mytilinae</taxon>
        <taxon>Mytilus</taxon>
    </lineage>
</organism>
<dbReference type="PROSITE" id="PS51390">
    <property type="entry name" value="WAP"/>
    <property type="match status" value="2"/>
</dbReference>
<proteinExistence type="predicted"/>
<dbReference type="AlphaFoldDB" id="A0A8B6D7P9"/>
<dbReference type="PANTHER" id="PTHR46339:SF11">
    <property type="entry name" value="BPTI_KUNITZ INHIBITOR DOMAIN-CONTAINING PROTEIN"/>
    <property type="match status" value="1"/>
</dbReference>
<name>A0A8B6D7P9_MYTGA</name>
<dbReference type="SMART" id="SM00289">
    <property type="entry name" value="WR1"/>
    <property type="match status" value="5"/>
</dbReference>
<dbReference type="CDD" id="cd00199">
    <property type="entry name" value="WAP"/>
    <property type="match status" value="1"/>
</dbReference>
<protein>
    <recommendedName>
        <fullName evidence="1">WAP domain-containing protein</fullName>
    </recommendedName>
</protein>
<sequence>MCPIPNGRPGICVEACGGDSNCPGYQKCCFLTDAGHVCTNPAGPSPAPSPPPPRPPIPPHSVCEKGTPFPNINCGFGSGRNPCPRGYYCKTEATDHYAVCCQNPCSYGRPHYTLSCGMMVGSNKCPNGYSCVAGAADEFFACCPTRPSPSPPPPPPPQPPPPPFPPQSVCEKGTPFPNIYCGLGPASKTCPRSYYCKIHPTDHYAVCCQNPCSYGIPHPTLSCGMVIGSNKCPTGYSCAAGAADEFFACCPTKPSPSPPPPPTLPGKQKPGSCPKPKPGTAGICLQRCSGDNDCRGNEKCCSNGCGNECLDPEVKVIPYCTVGQPLPNIFCGRGSNGKCPKNYYCHIDPVDRFAVCCRNGICICF</sequence>
<dbReference type="InterPro" id="IPR006150">
    <property type="entry name" value="Cys_repeat_1"/>
</dbReference>
<dbReference type="Pfam" id="PF00095">
    <property type="entry name" value="WAP"/>
    <property type="match status" value="2"/>
</dbReference>
<dbReference type="InterPro" id="IPR036645">
    <property type="entry name" value="Elafin-like_sf"/>
</dbReference>
<dbReference type="SUPFAM" id="SSF57256">
    <property type="entry name" value="Elafin-like"/>
    <property type="match status" value="2"/>
</dbReference>
<reference evidence="2" key="1">
    <citation type="submission" date="2018-11" db="EMBL/GenBank/DDBJ databases">
        <authorList>
            <person name="Alioto T."/>
            <person name="Alioto T."/>
        </authorList>
    </citation>
    <scope>NUCLEOTIDE SEQUENCE</scope>
</reference>
<dbReference type="SMART" id="SM00217">
    <property type="entry name" value="WAP"/>
    <property type="match status" value="2"/>
</dbReference>
<evidence type="ECO:0000313" key="3">
    <source>
        <dbReference type="Proteomes" id="UP000596742"/>
    </source>
</evidence>
<comment type="caution">
    <text evidence="2">The sequence shown here is derived from an EMBL/GenBank/DDBJ whole genome shotgun (WGS) entry which is preliminary data.</text>
</comment>
<keyword evidence="3" id="KW-1185">Reference proteome</keyword>
<dbReference type="Gene3D" id="4.10.75.10">
    <property type="entry name" value="Elafin-like"/>
    <property type="match status" value="2"/>
</dbReference>
<dbReference type="InterPro" id="IPR028150">
    <property type="entry name" value="Lustrin_cystein"/>
</dbReference>
<evidence type="ECO:0000259" key="1">
    <source>
        <dbReference type="PROSITE" id="PS51390"/>
    </source>
</evidence>
<dbReference type="InterPro" id="IPR008197">
    <property type="entry name" value="WAP_dom"/>
</dbReference>
<dbReference type="Proteomes" id="UP000596742">
    <property type="component" value="Unassembled WGS sequence"/>
</dbReference>
<accession>A0A8B6D7P9</accession>
<dbReference type="GO" id="GO:0005576">
    <property type="term" value="C:extracellular region"/>
    <property type="evidence" value="ECO:0007669"/>
    <property type="project" value="InterPro"/>
</dbReference>
<dbReference type="Pfam" id="PF14625">
    <property type="entry name" value="Lustrin_cystein"/>
    <property type="match status" value="5"/>
</dbReference>
<feature type="domain" description="WAP" evidence="1">
    <location>
        <begin position="1"/>
        <end position="42"/>
    </location>
</feature>
<feature type="domain" description="WAP" evidence="1">
    <location>
        <begin position="266"/>
        <end position="313"/>
    </location>
</feature>
<dbReference type="OrthoDB" id="5912026at2759"/>
<dbReference type="GO" id="GO:0030414">
    <property type="term" value="F:peptidase inhibitor activity"/>
    <property type="evidence" value="ECO:0007669"/>
    <property type="project" value="InterPro"/>
</dbReference>
<dbReference type="PANTHER" id="PTHR46339">
    <property type="entry name" value="PROTEIN CBG15282-RELATED"/>
    <property type="match status" value="1"/>
</dbReference>
<dbReference type="InterPro" id="IPR053014">
    <property type="entry name" value="Cuticle_assoc_divergent"/>
</dbReference>
<gene>
    <name evidence="2" type="ORF">MGAL_10B042281</name>
</gene>
<dbReference type="EMBL" id="UYJE01002965">
    <property type="protein sequence ID" value="VDI15329.1"/>
    <property type="molecule type" value="Genomic_DNA"/>
</dbReference>
<dbReference type="FunFam" id="4.10.75.10:FF:000001">
    <property type="entry name" value="Anosmin 1"/>
    <property type="match status" value="1"/>
</dbReference>
<dbReference type="PRINTS" id="PR00003">
    <property type="entry name" value="4DISULPHCORE"/>
</dbReference>
<evidence type="ECO:0000313" key="2">
    <source>
        <dbReference type="EMBL" id="VDI15329.1"/>
    </source>
</evidence>